<proteinExistence type="inferred from homology"/>
<evidence type="ECO:0000256" key="1">
    <source>
        <dbReference type="ARBA" id="ARBA00022679"/>
    </source>
</evidence>
<feature type="compositionally biased region" description="Polar residues" evidence="6">
    <location>
        <begin position="45"/>
        <end position="54"/>
    </location>
</feature>
<evidence type="ECO:0000313" key="8">
    <source>
        <dbReference type="Proteomes" id="UP001554567"/>
    </source>
</evidence>
<organism evidence="7 8">
    <name type="scientific">Erwinia papayae</name>
    <dbReference type="NCBI Taxonomy" id="206499"/>
    <lineage>
        <taxon>Bacteria</taxon>
        <taxon>Pseudomonadati</taxon>
        <taxon>Pseudomonadota</taxon>
        <taxon>Gammaproteobacteria</taxon>
        <taxon>Enterobacterales</taxon>
        <taxon>Erwiniaceae</taxon>
        <taxon>Erwinia</taxon>
    </lineage>
</organism>
<evidence type="ECO:0000256" key="3">
    <source>
        <dbReference type="ARBA" id="ARBA00023785"/>
    </source>
</evidence>
<dbReference type="EMBL" id="JBFKZN010000005">
    <property type="protein sequence ID" value="MEW5289751.1"/>
    <property type="molecule type" value="Genomic_DNA"/>
</dbReference>
<feature type="compositionally biased region" description="Basic and acidic residues" evidence="6">
    <location>
        <begin position="15"/>
        <end position="28"/>
    </location>
</feature>
<accession>A0ABV3N1Q1</accession>
<comment type="caution">
    <text evidence="7">The sequence shown here is derived from an EMBL/GenBank/DDBJ whole genome shotgun (WGS) entry which is preliminary data.</text>
</comment>
<dbReference type="InterPro" id="IPR005083">
    <property type="entry name" value="YopJ-like"/>
</dbReference>
<dbReference type="RefSeq" id="WP_367167502.1">
    <property type="nucleotide sequence ID" value="NZ_JBFKZN010000005.1"/>
</dbReference>
<name>A0ABV3N1Q1_9GAMM</name>
<evidence type="ECO:0000313" key="7">
    <source>
        <dbReference type="EMBL" id="MEW5289751.1"/>
    </source>
</evidence>
<comment type="similarity">
    <text evidence="3">Belongs to the acetyltransferase YopJ family.</text>
</comment>
<comment type="catalytic activity">
    <reaction evidence="4">
        <text>L-threonyl-[protein] + acetyl-CoA = O-acetyl-L-threonyl-[protein] + CoA</text>
        <dbReference type="Rhea" id="RHEA:65340"/>
        <dbReference type="Rhea" id="RHEA-COMP:11060"/>
        <dbReference type="Rhea" id="RHEA-COMP:16780"/>
        <dbReference type="ChEBI" id="CHEBI:30013"/>
        <dbReference type="ChEBI" id="CHEBI:57287"/>
        <dbReference type="ChEBI" id="CHEBI:57288"/>
        <dbReference type="ChEBI" id="CHEBI:141025"/>
    </reaction>
    <physiologicalReaction direction="left-to-right" evidence="4">
        <dbReference type="Rhea" id="RHEA:65341"/>
    </physiologicalReaction>
</comment>
<sequence>MFALSNALKSFKHHDEYTSRLHSGEEGVRPPPEFLKHTQSKTRVENGQHQNSIVTKDKGGLHAETLLHRNVAYRAQRFNKAYSTSIEGFRFQEIARAGEFLAAQRGKK</sequence>
<comment type="catalytic activity">
    <reaction evidence="5">
        <text>L-seryl-[protein] + acetyl-CoA = O-acetyl-L-seryl-[protein] + CoA</text>
        <dbReference type="Rhea" id="RHEA:59392"/>
        <dbReference type="Rhea" id="RHEA-COMP:9863"/>
        <dbReference type="Rhea" id="RHEA-COMP:15352"/>
        <dbReference type="ChEBI" id="CHEBI:29999"/>
        <dbReference type="ChEBI" id="CHEBI:57287"/>
        <dbReference type="ChEBI" id="CHEBI:57288"/>
        <dbReference type="ChEBI" id="CHEBI:141128"/>
    </reaction>
    <physiologicalReaction direction="left-to-right" evidence="5">
        <dbReference type="Rhea" id="RHEA:59393"/>
    </physiologicalReaction>
</comment>
<dbReference type="Pfam" id="PF03421">
    <property type="entry name" value="Acetyltransf_14"/>
    <property type="match status" value="1"/>
</dbReference>
<dbReference type="Proteomes" id="UP001554567">
    <property type="component" value="Unassembled WGS sequence"/>
</dbReference>
<keyword evidence="1" id="KW-0808">Transferase</keyword>
<feature type="region of interest" description="Disordered" evidence="6">
    <location>
        <begin position="15"/>
        <end position="57"/>
    </location>
</feature>
<keyword evidence="8" id="KW-1185">Reference proteome</keyword>
<gene>
    <name evidence="7" type="ORF">ABW286_11245</name>
</gene>
<evidence type="ECO:0000256" key="5">
    <source>
        <dbReference type="ARBA" id="ARBA00048662"/>
    </source>
</evidence>
<reference evidence="7 8" key="1">
    <citation type="submission" date="2024-07" db="EMBL/GenBank/DDBJ databases">
        <authorList>
            <person name="Dulla G.F.J."/>
            <person name="Delorm J.G."/>
        </authorList>
    </citation>
    <scope>NUCLEOTIDE SEQUENCE [LARGE SCALE GENOMIC DNA]</scope>
    <source>
        <strain evidence="7 8">JGD 233</strain>
    </source>
</reference>
<evidence type="ECO:0000256" key="4">
    <source>
        <dbReference type="ARBA" id="ARBA00048364"/>
    </source>
</evidence>
<evidence type="ECO:0000256" key="2">
    <source>
        <dbReference type="ARBA" id="ARBA00023315"/>
    </source>
</evidence>
<evidence type="ECO:0000256" key="6">
    <source>
        <dbReference type="SAM" id="MobiDB-lite"/>
    </source>
</evidence>
<protein>
    <submittedName>
        <fullName evidence="7">Uncharacterized protein</fullName>
    </submittedName>
</protein>
<keyword evidence="2" id="KW-0012">Acyltransferase</keyword>